<evidence type="ECO:0000313" key="11">
    <source>
        <dbReference type="EMBL" id="CAH2240534.1"/>
    </source>
</evidence>
<feature type="domain" description="Thioredoxin" evidence="10">
    <location>
        <begin position="75"/>
        <end position="211"/>
    </location>
</feature>
<dbReference type="Proteomes" id="UP000838756">
    <property type="component" value="Unassembled WGS sequence"/>
</dbReference>
<evidence type="ECO:0000259" key="10">
    <source>
        <dbReference type="PROSITE" id="PS51352"/>
    </source>
</evidence>
<dbReference type="EMBL" id="CAKXAJ010025532">
    <property type="protein sequence ID" value="CAH2240534.1"/>
    <property type="molecule type" value="Genomic_DNA"/>
</dbReference>
<dbReference type="InterPro" id="IPR037944">
    <property type="entry name" value="PRX5-like"/>
</dbReference>
<dbReference type="GO" id="GO:0008379">
    <property type="term" value="F:thioredoxin peroxidase activity"/>
    <property type="evidence" value="ECO:0007669"/>
    <property type="project" value="InterPro"/>
</dbReference>
<dbReference type="PANTHER" id="PTHR10430">
    <property type="entry name" value="PEROXIREDOXIN"/>
    <property type="match status" value="1"/>
</dbReference>
<dbReference type="SUPFAM" id="SSF52833">
    <property type="entry name" value="Thioredoxin-like"/>
    <property type="match status" value="1"/>
</dbReference>
<organism evidence="11 12">
    <name type="scientific">Pararge aegeria aegeria</name>
    <dbReference type="NCBI Taxonomy" id="348720"/>
    <lineage>
        <taxon>Eukaryota</taxon>
        <taxon>Metazoa</taxon>
        <taxon>Ecdysozoa</taxon>
        <taxon>Arthropoda</taxon>
        <taxon>Hexapoda</taxon>
        <taxon>Insecta</taxon>
        <taxon>Pterygota</taxon>
        <taxon>Neoptera</taxon>
        <taxon>Endopterygota</taxon>
        <taxon>Lepidoptera</taxon>
        <taxon>Glossata</taxon>
        <taxon>Ditrysia</taxon>
        <taxon>Papilionoidea</taxon>
        <taxon>Nymphalidae</taxon>
        <taxon>Satyrinae</taxon>
        <taxon>Satyrini</taxon>
        <taxon>Parargina</taxon>
        <taxon>Pararge</taxon>
    </lineage>
</organism>
<dbReference type="PROSITE" id="PS51352">
    <property type="entry name" value="THIOREDOXIN_2"/>
    <property type="match status" value="1"/>
</dbReference>
<comment type="similarity">
    <text evidence="2 9">Belongs to the peroxiredoxin family. Prx5 subfamily.</text>
</comment>
<evidence type="ECO:0000256" key="7">
    <source>
        <dbReference type="ARBA" id="ARBA00049091"/>
    </source>
</evidence>
<sequence>MENPIKNSNPVIRLFVFDLSRKEESIEDLKKITKRKVKQMFRTSVSIIRGVSASAFAKQTSNRALHTTFYAMAPVKVGDKLPAVDLFEDSPANKVNVCDLTSGKKVVLFAVPGAFTPGCSKTHLPGYVQNADKLKSEGVAEIVCVSVNDPYVMAAWGAQHNTKGKVRMLADPSGNFIKALDLGTSLPPLGGFRSKRFSMVINDSTIEELNVEPDGTGLSCSLADKIKVKK</sequence>
<dbReference type="PANTHER" id="PTHR10430:SF16">
    <property type="entry name" value="PEROXIREDOXIN-5, MITOCHONDRIAL"/>
    <property type="match status" value="1"/>
</dbReference>
<dbReference type="CDD" id="cd03013">
    <property type="entry name" value="PRX5_like"/>
    <property type="match status" value="1"/>
</dbReference>
<dbReference type="AlphaFoldDB" id="A0A8S4RQX0"/>
<gene>
    <name evidence="11" type="primary">jg6449</name>
    <name evidence="11" type="ORF">PAEG_LOCUS17110</name>
</gene>
<proteinExistence type="inferred from homology"/>
<evidence type="ECO:0000313" key="12">
    <source>
        <dbReference type="Proteomes" id="UP000838756"/>
    </source>
</evidence>
<evidence type="ECO:0000256" key="1">
    <source>
        <dbReference type="ARBA" id="ARBA00003330"/>
    </source>
</evidence>
<dbReference type="GO" id="GO:0005777">
    <property type="term" value="C:peroxisome"/>
    <property type="evidence" value="ECO:0007669"/>
    <property type="project" value="TreeGrafter"/>
</dbReference>
<comment type="function">
    <text evidence="1">Thiol-specific peroxidase that catalyzes the reduction of hydrogen peroxide and organic hydroperoxides to water and alcohols, respectively. Plays a role in cell protection against oxidative stress by detoxifying peroxides and as sensor of hydrogen peroxide-mediated signaling events.</text>
</comment>
<dbReference type="OrthoDB" id="1882547at2759"/>
<protein>
    <recommendedName>
        <fullName evidence="9">Peroxiredoxin-5</fullName>
        <ecNumber evidence="9">1.11.1.24</ecNumber>
    </recommendedName>
</protein>
<keyword evidence="6 9" id="KW-0676">Redox-active center</keyword>
<dbReference type="InterPro" id="IPR013740">
    <property type="entry name" value="Redoxin"/>
</dbReference>
<dbReference type="GO" id="GO:0034599">
    <property type="term" value="P:cellular response to oxidative stress"/>
    <property type="evidence" value="ECO:0007669"/>
    <property type="project" value="InterPro"/>
</dbReference>
<evidence type="ECO:0000256" key="6">
    <source>
        <dbReference type="ARBA" id="ARBA00023284"/>
    </source>
</evidence>
<dbReference type="Gene3D" id="3.40.30.10">
    <property type="entry name" value="Glutaredoxin"/>
    <property type="match status" value="1"/>
</dbReference>
<dbReference type="GO" id="GO:0042744">
    <property type="term" value="P:hydrogen peroxide catabolic process"/>
    <property type="evidence" value="ECO:0007669"/>
    <property type="project" value="TreeGrafter"/>
</dbReference>
<comment type="catalytic activity">
    <reaction evidence="7 9">
        <text>a hydroperoxide + [thioredoxin]-dithiol = an alcohol + [thioredoxin]-disulfide + H2O</text>
        <dbReference type="Rhea" id="RHEA:62620"/>
        <dbReference type="Rhea" id="RHEA-COMP:10698"/>
        <dbReference type="Rhea" id="RHEA-COMP:10700"/>
        <dbReference type="ChEBI" id="CHEBI:15377"/>
        <dbReference type="ChEBI" id="CHEBI:29950"/>
        <dbReference type="ChEBI" id="CHEBI:30879"/>
        <dbReference type="ChEBI" id="CHEBI:35924"/>
        <dbReference type="ChEBI" id="CHEBI:50058"/>
        <dbReference type="EC" id="1.11.1.24"/>
    </reaction>
</comment>
<dbReference type="Pfam" id="PF08534">
    <property type="entry name" value="Redoxin"/>
    <property type="match status" value="1"/>
</dbReference>
<evidence type="ECO:0000256" key="9">
    <source>
        <dbReference type="RuleBase" id="RU366011"/>
    </source>
</evidence>
<evidence type="ECO:0000256" key="5">
    <source>
        <dbReference type="ARBA" id="ARBA00023002"/>
    </source>
</evidence>
<dbReference type="EC" id="1.11.1.24" evidence="9"/>
<reference evidence="11" key="1">
    <citation type="submission" date="2022-03" db="EMBL/GenBank/DDBJ databases">
        <authorList>
            <person name="Lindestad O."/>
        </authorList>
    </citation>
    <scope>NUCLEOTIDE SEQUENCE</scope>
</reference>
<dbReference type="InterPro" id="IPR013766">
    <property type="entry name" value="Thioredoxin_domain"/>
</dbReference>
<name>A0A8S4RQX0_9NEOP</name>
<comment type="caution">
    <text evidence="11">The sequence shown here is derived from an EMBL/GenBank/DDBJ whole genome shotgun (WGS) entry which is preliminary data.</text>
</comment>
<accession>A0A8S4RQX0</accession>
<evidence type="ECO:0000256" key="8">
    <source>
        <dbReference type="PIRSR" id="PIRSR637944-1"/>
    </source>
</evidence>
<dbReference type="GO" id="GO:0005739">
    <property type="term" value="C:mitochondrion"/>
    <property type="evidence" value="ECO:0007669"/>
    <property type="project" value="TreeGrafter"/>
</dbReference>
<dbReference type="InterPro" id="IPR036249">
    <property type="entry name" value="Thioredoxin-like_sf"/>
</dbReference>
<keyword evidence="4 9" id="KW-0049">Antioxidant</keyword>
<evidence type="ECO:0000256" key="4">
    <source>
        <dbReference type="ARBA" id="ARBA00022862"/>
    </source>
</evidence>
<evidence type="ECO:0000256" key="3">
    <source>
        <dbReference type="ARBA" id="ARBA00022559"/>
    </source>
</evidence>
<keyword evidence="5 9" id="KW-0560">Oxidoreductase</keyword>
<evidence type="ECO:0000256" key="2">
    <source>
        <dbReference type="ARBA" id="ARBA00010505"/>
    </source>
</evidence>
<keyword evidence="12" id="KW-1185">Reference proteome</keyword>
<dbReference type="FunFam" id="3.40.30.10:FF:000020">
    <property type="entry name" value="Peroxiredoxin"/>
    <property type="match status" value="1"/>
</dbReference>
<keyword evidence="3 9" id="KW-0575">Peroxidase</keyword>
<dbReference type="GO" id="GO:0045454">
    <property type="term" value="P:cell redox homeostasis"/>
    <property type="evidence" value="ECO:0007669"/>
    <property type="project" value="TreeGrafter"/>
</dbReference>
<feature type="active site" description="Cysteine sulfenic acid (-SOH) intermediate" evidence="8">
    <location>
        <position position="119"/>
    </location>
</feature>